<dbReference type="PROSITE" id="PS00810">
    <property type="entry name" value="ADP_GLC_PYROPHOSPH_3"/>
    <property type="match status" value="1"/>
</dbReference>
<dbReference type="CDD" id="cd02508">
    <property type="entry name" value="ADP_Glucose_PP"/>
    <property type="match status" value="1"/>
</dbReference>
<feature type="binding site" evidence="9">
    <location>
        <begin position="177"/>
        <end position="178"/>
    </location>
    <ligand>
        <name>alpha-D-glucose 1-phosphate</name>
        <dbReference type="ChEBI" id="CHEBI:58601"/>
    </ligand>
</feature>
<keyword evidence="4 9" id="KW-0548">Nucleotidyltransferase</keyword>
<dbReference type="PROSITE" id="PS00809">
    <property type="entry name" value="ADP_GLC_PYROPHOSPH_2"/>
    <property type="match status" value="1"/>
</dbReference>
<dbReference type="Proteomes" id="UP000053784">
    <property type="component" value="Unassembled WGS sequence"/>
</dbReference>
<dbReference type="InterPro" id="IPR011831">
    <property type="entry name" value="ADP-Glc_PPase"/>
</dbReference>
<dbReference type="PANTHER" id="PTHR43523">
    <property type="entry name" value="GLUCOSE-1-PHOSPHATE ADENYLYLTRANSFERASE-RELATED"/>
    <property type="match status" value="1"/>
</dbReference>
<comment type="similarity">
    <text evidence="1 9">Belongs to the bacterial/plant glucose-1-phosphate adenylyltransferase family.</text>
</comment>
<evidence type="ECO:0000256" key="2">
    <source>
        <dbReference type="ARBA" id="ARBA00022600"/>
    </source>
</evidence>
<dbReference type="PANTHER" id="PTHR43523:SF2">
    <property type="entry name" value="GLUCOSE-1-PHOSPHATE ADENYLYLTRANSFERASE"/>
    <property type="match status" value="1"/>
</dbReference>
<name>A0A084CN95_9GAMM</name>
<dbReference type="EMBL" id="JGVK01000022">
    <property type="protein sequence ID" value="KEY91274.1"/>
    <property type="molecule type" value="Genomic_DNA"/>
</dbReference>
<evidence type="ECO:0000256" key="9">
    <source>
        <dbReference type="HAMAP-Rule" id="MF_00624"/>
    </source>
</evidence>
<comment type="pathway">
    <text evidence="9">Glycan biosynthesis; glycogen biosynthesis.</text>
</comment>
<gene>
    <name evidence="12" type="primary">glgC2</name>
    <name evidence="9" type="synonym">glgC</name>
    <name evidence="12" type="ORF">CF67_03054</name>
</gene>
<feature type="binding site" evidence="9">
    <location>
        <position position="97"/>
    </location>
    <ligand>
        <name>alpha-D-glucose 1-phosphate</name>
        <dbReference type="ChEBI" id="CHEBI:58601"/>
    </ligand>
</feature>
<dbReference type="SUPFAM" id="SSF51161">
    <property type="entry name" value="Trimeric LpxA-like enzymes"/>
    <property type="match status" value="1"/>
</dbReference>
<dbReference type="InterPro" id="IPR056818">
    <property type="entry name" value="GlmU/GlgC-like_hexapep"/>
</dbReference>
<dbReference type="SUPFAM" id="SSF53448">
    <property type="entry name" value="Nucleotide-diphospho-sugar transferases"/>
    <property type="match status" value="1"/>
</dbReference>
<dbReference type="UniPathway" id="UPA00164"/>
<proteinExistence type="inferred from homology"/>
<evidence type="ECO:0000313" key="13">
    <source>
        <dbReference type="Proteomes" id="UP000053784"/>
    </source>
</evidence>
<dbReference type="InterPro" id="IPR023049">
    <property type="entry name" value="GlgC_bac"/>
</dbReference>
<dbReference type="Pfam" id="PF00483">
    <property type="entry name" value="NTP_transferase"/>
    <property type="match status" value="1"/>
</dbReference>
<dbReference type="Pfam" id="PF24894">
    <property type="entry name" value="Hexapep_GlmU"/>
    <property type="match status" value="1"/>
</dbReference>
<dbReference type="GO" id="GO:0005978">
    <property type="term" value="P:glycogen biosynthetic process"/>
    <property type="evidence" value="ECO:0007669"/>
    <property type="project" value="UniProtKB-UniRule"/>
</dbReference>
<accession>A0A084CN95</accession>
<dbReference type="GO" id="GO:0005524">
    <property type="term" value="F:ATP binding"/>
    <property type="evidence" value="ECO:0007669"/>
    <property type="project" value="UniProtKB-KW"/>
</dbReference>
<feature type="binding site" evidence="9">
    <location>
        <position position="162"/>
    </location>
    <ligand>
        <name>alpha-D-glucose 1-phosphate</name>
        <dbReference type="ChEBI" id="CHEBI:58601"/>
    </ligand>
</feature>
<evidence type="ECO:0000256" key="1">
    <source>
        <dbReference type="ARBA" id="ARBA00010443"/>
    </source>
</evidence>
<keyword evidence="5 9" id="KW-0547">Nucleotide-binding</keyword>
<dbReference type="NCBIfam" id="NF001947">
    <property type="entry name" value="PRK00725.1"/>
    <property type="match status" value="1"/>
</dbReference>
<sequence>MQETLTIILAGGVGSRLTPLTNHRAKPAVPFGGKYRIIDFTLTNCLHSGLRRILVLTQYKSYSLQKHLRDGWSVFNSELGEYISVIPPQMCRGNKWYEGTADAIYHNLWLLSRSHAEYVIILSGDHIYRMDYMPMLKQHKSEGAEVTVACMDMAKNEAVSFGVLTTNNQNQIISFIEKPVNPPSIRNDVNRSLVSMGIYVFNMDTLYSALIEDSENSQSSHDFGRDIIPLLIKKQNVHAYKFCNSLGRVAKNCYWRDIGTIDSFYNANMDLLKPIPPMNLYQQNWPIHTYETQFPPAKTVSSVTGNEGIFINSMIANGVINSGGLVQNSVISSNVRINDNATVIDSVLFDDVTLEKGCQLVNCIIDKHVTIPPYVKIGFNKLEDSKRFYISQNGIIVVPESYQFS</sequence>
<reference evidence="12 13" key="1">
    <citation type="submission" date="2014-03" db="EMBL/GenBank/DDBJ databases">
        <title>Selection and divergence in the genomes of co-occurring obligate luminous symbionts with specific hosts.</title>
        <authorList>
            <person name="Hendry T.A."/>
            <person name="de Wet J.R."/>
            <person name="Dunlap P.V."/>
        </authorList>
    </citation>
    <scope>NUCLEOTIDE SEQUENCE [LARGE SCALE GENOMIC DNA]</scope>
    <source>
        <strain evidence="12 13">Ppalp.1</strain>
    </source>
</reference>
<organism evidence="12 13">
    <name type="scientific">Candidatus Photodesmus blepharonis</name>
    <dbReference type="NCBI Taxonomy" id="1179155"/>
    <lineage>
        <taxon>Bacteria</taxon>
        <taxon>Pseudomonadati</taxon>
        <taxon>Pseudomonadota</taxon>
        <taxon>Gammaproteobacteria</taxon>
        <taxon>Vibrionales</taxon>
        <taxon>Vibrionaceae</taxon>
        <taxon>Candidatus Photodesmus</taxon>
    </lineage>
</organism>
<evidence type="ECO:0000256" key="6">
    <source>
        <dbReference type="ARBA" id="ARBA00022840"/>
    </source>
</evidence>
<feature type="site" description="Could play a key role in the communication between the regulatory and the substrate sites" evidence="9">
    <location>
        <position position="58"/>
    </location>
</feature>
<keyword evidence="2 9" id="KW-0321">Glycogen metabolism</keyword>
<dbReference type="InterPro" id="IPR011004">
    <property type="entry name" value="Trimer_LpxA-like_sf"/>
</dbReference>
<feature type="domain" description="Glucose-1-phosphate adenylyltransferase/Bifunctional protein GlmU-like C-terminal hexapeptide" evidence="11">
    <location>
        <begin position="295"/>
        <end position="398"/>
    </location>
</feature>
<keyword evidence="13" id="KW-1185">Reference proteome</keyword>
<protein>
    <recommendedName>
        <fullName evidence="9">Glucose-1-phosphate adenylyltransferase</fullName>
        <ecNumber evidence="9">2.7.7.27</ecNumber>
    </recommendedName>
    <alternativeName>
        <fullName evidence="9">ADP-glucose pyrophosphorylase</fullName>
        <shortName evidence="9">ADPGlc PPase</shortName>
    </alternativeName>
    <alternativeName>
        <fullName evidence="9">ADP-glucose synthase</fullName>
    </alternativeName>
</protein>
<keyword evidence="7 9" id="KW-0320">Glycogen biosynthesis</keyword>
<evidence type="ECO:0000256" key="4">
    <source>
        <dbReference type="ARBA" id="ARBA00022695"/>
    </source>
</evidence>
<comment type="subunit">
    <text evidence="9">Homotetramer.</text>
</comment>
<evidence type="ECO:0000313" key="12">
    <source>
        <dbReference type="EMBL" id="KEY91274.1"/>
    </source>
</evidence>
<feature type="binding site" evidence="9">
    <location>
        <position position="195"/>
    </location>
    <ligand>
        <name>alpha-D-glucose 1-phosphate</name>
        <dbReference type="ChEBI" id="CHEBI:58601"/>
    </ligand>
</feature>
<evidence type="ECO:0000259" key="11">
    <source>
        <dbReference type="Pfam" id="PF24894"/>
    </source>
</evidence>
<evidence type="ECO:0000256" key="7">
    <source>
        <dbReference type="ARBA" id="ARBA00023056"/>
    </source>
</evidence>
<evidence type="ECO:0000256" key="8">
    <source>
        <dbReference type="ARBA" id="ARBA00023277"/>
    </source>
</evidence>
<comment type="function">
    <text evidence="9">Involved in the biosynthesis of ADP-glucose, a building block required for the elongation reactions to produce glycogen. Catalyzes the reaction between ATP and alpha-D-glucose 1-phosphate (G1P) to produce pyrophosphate and ADP-Glc.</text>
</comment>
<comment type="catalytic activity">
    <reaction evidence="9">
        <text>alpha-D-glucose 1-phosphate + ATP + H(+) = ADP-alpha-D-glucose + diphosphate</text>
        <dbReference type="Rhea" id="RHEA:12120"/>
        <dbReference type="ChEBI" id="CHEBI:15378"/>
        <dbReference type="ChEBI" id="CHEBI:30616"/>
        <dbReference type="ChEBI" id="CHEBI:33019"/>
        <dbReference type="ChEBI" id="CHEBI:57498"/>
        <dbReference type="ChEBI" id="CHEBI:58601"/>
        <dbReference type="EC" id="2.7.7.27"/>
    </reaction>
</comment>
<evidence type="ECO:0000256" key="5">
    <source>
        <dbReference type="ARBA" id="ARBA00022741"/>
    </source>
</evidence>
<dbReference type="Gene3D" id="3.90.550.10">
    <property type="entry name" value="Spore Coat Polysaccharide Biosynthesis Protein SpsA, Chain A"/>
    <property type="match status" value="1"/>
</dbReference>
<dbReference type="NCBIfam" id="TIGR02091">
    <property type="entry name" value="glgC"/>
    <property type="match status" value="1"/>
</dbReference>
<dbReference type="InterPro" id="IPR005836">
    <property type="entry name" value="ADP_Glu_pyroP_CS"/>
</dbReference>
<dbReference type="Gene3D" id="2.160.10.10">
    <property type="entry name" value="Hexapeptide repeat proteins"/>
    <property type="match status" value="1"/>
</dbReference>
<dbReference type="eggNOG" id="COG0448">
    <property type="taxonomic scope" value="Bacteria"/>
</dbReference>
<dbReference type="InterPro" id="IPR029044">
    <property type="entry name" value="Nucleotide-diphossugar_trans"/>
</dbReference>
<dbReference type="PROSITE" id="PS00808">
    <property type="entry name" value="ADP_GLC_PYROPHOSPH_1"/>
    <property type="match status" value="1"/>
</dbReference>
<dbReference type="HAMAP" id="MF_00624">
    <property type="entry name" value="GlgC"/>
    <property type="match status" value="1"/>
</dbReference>
<dbReference type="EC" id="2.7.7.27" evidence="9"/>
<evidence type="ECO:0000256" key="3">
    <source>
        <dbReference type="ARBA" id="ARBA00022679"/>
    </source>
</evidence>
<keyword evidence="3 9" id="KW-0808">Transferase</keyword>
<dbReference type="OrthoDB" id="9801810at2"/>
<dbReference type="STRING" id="1179155.CF67_03054"/>
<dbReference type="AlphaFoldDB" id="A0A084CN95"/>
<dbReference type="InterPro" id="IPR005835">
    <property type="entry name" value="NTP_transferase_dom"/>
</dbReference>
<comment type="caution">
    <text evidence="12">The sequence shown here is derived from an EMBL/GenBank/DDBJ whole genome shotgun (WGS) entry which is preliminary data.</text>
</comment>
<dbReference type="GO" id="GO:0008878">
    <property type="term" value="F:glucose-1-phosphate adenylyltransferase activity"/>
    <property type="evidence" value="ECO:0007669"/>
    <property type="project" value="UniProtKB-UniRule"/>
</dbReference>
<keyword evidence="8 9" id="KW-0119">Carbohydrate metabolism</keyword>
<feature type="site" description="Could play a key role in the communication between the regulatory and the substrate sites" evidence="9">
    <location>
        <position position="96"/>
    </location>
</feature>
<keyword evidence="6 9" id="KW-0067">ATP-binding</keyword>
<dbReference type="RefSeq" id="WP_034414227.1">
    <property type="nucleotide sequence ID" value="NZ_JGVK01000022.1"/>
</dbReference>
<dbReference type="NCBIfam" id="NF002023">
    <property type="entry name" value="PRK00844.1"/>
    <property type="match status" value="1"/>
</dbReference>
<evidence type="ECO:0000259" key="10">
    <source>
        <dbReference type="Pfam" id="PF00483"/>
    </source>
</evidence>
<feature type="domain" description="Nucleotidyl transferase" evidence="10">
    <location>
        <begin position="6"/>
        <end position="272"/>
    </location>
</feature>
<dbReference type="CDD" id="cd04651">
    <property type="entry name" value="LbH_G1P_AT_C"/>
    <property type="match status" value="1"/>
</dbReference>